<dbReference type="GO" id="GO:0008652">
    <property type="term" value="P:amino acid biosynthetic process"/>
    <property type="evidence" value="ECO:0007669"/>
    <property type="project" value="UniProtKB-KW"/>
</dbReference>
<keyword evidence="11" id="KW-0479">Metal-binding</keyword>
<dbReference type="GO" id="GO:0004765">
    <property type="term" value="F:shikimate kinase activity"/>
    <property type="evidence" value="ECO:0007669"/>
    <property type="project" value="UniProtKB-UniRule"/>
</dbReference>
<evidence type="ECO:0000256" key="8">
    <source>
        <dbReference type="ARBA" id="ARBA00022840"/>
    </source>
</evidence>
<evidence type="ECO:0000256" key="6">
    <source>
        <dbReference type="ARBA" id="ARBA00022741"/>
    </source>
</evidence>
<dbReference type="GO" id="GO:0005829">
    <property type="term" value="C:cytosol"/>
    <property type="evidence" value="ECO:0007669"/>
    <property type="project" value="TreeGrafter"/>
</dbReference>
<feature type="binding site" evidence="11">
    <location>
        <position position="135"/>
    </location>
    <ligand>
        <name>substrate</name>
    </ligand>
</feature>
<keyword evidence="4 11" id="KW-0028">Amino-acid biosynthesis</keyword>
<feature type="binding site" evidence="11">
    <location>
        <position position="117"/>
    </location>
    <ligand>
        <name>ATP</name>
        <dbReference type="ChEBI" id="CHEBI:30616"/>
    </ligand>
</feature>
<dbReference type="EC" id="2.7.1.71" evidence="3 11"/>
<gene>
    <name evidence="11 12" type="primary">aroK</name>
    <name evidence="12" type="ORF">Voc01_091280</name>
</gene>
<keyword evidence="9 11" id="KW-0057">Aromatic amino acid biosynthesis</keyword>
<dbReference type="HAMAP" id="MF_00109">
    <property type="entry name" value="Shikimate_kinase"/>
    <property type="match status" value="1"/>
</dbReference>
<comment type="function">
    <text evidence="11">Catalyzes the specific phosphorylation of the 3-hydroxyl group of shikimic acid using ATP as a cosubstrate.</text>
</comment>
<organism evidence="12 13">
    <name type="scientific">Virgisporangium ochraceum</name>
    <dbReference type="NCBI Taxonomy" id="65505"/>
    <lineage>
        <taxon>Bacteria</taxon>
        <taxon>Bacillati</taxon>
        <taxon>Actinomycetota</taxon>
        <taxon>Actinomycetes</taxon>
        <taxon>Micromonosporales</taxon>
        <taxon>Micromonosporaceae</taxon>
        <taxon>Virgisporangium</taxon>
    </lineage>
</organism>
<feature type="binding site" evidence="11">
    <location>
        <position position="34"/>
    </location>
    <ligand>
        <name>substrate</name>
    </ligand>
</feature>
<evidence type="ECO:0000256" key="2">
    <source>
        <dbReference type="ARBA" id="ARBA00006997"/>
    </source>
</evidence>
<comment type="subcellular location">
    <subcellularLocation>
        <location evidence="11">Cytoplasm</location>
    </subcellularLocation>
</comment>
<dbReference type="UniPathway" id="UPA00053">
    <property type="reaction ID" value="UER00088"/>
</dbReference>
<dbReference type="AlphaFoldDB" id="A0A8J4A7D1"/>
<feature type="binding site" evidence="11">
    <location>
        <position position="58"/>
    </location>
    <ligand>
        <name>substrate</name>
    </ligand>
</feature>
<dbReference type="PROSITE" id="PS01128">
    <property type="entry name" value="SHIKIMATE_KINASE"/>
    <property type="match status" value="1"/>
</dbReference>
<dbReference type="PANTHER" id="PTHR21087">
    <property type="entry name" value="SHIKIMATE KINASE"/>
    <property type="match status" value="1"/>
</dbReference>
<comment type="caution">
    <text evidence="12">The sequence shown here is derived from an EMBL/GenBank/DDBJ whole genome shotgun (WGS) entry which is preliminary data.</text>
</comment>
<evidence type="ECO:0000256" key="9">
    <source>
        <dbReference type="ARBA" id="ARBA00023141"/>
    </source>
</evidence>
<protein>
    <recommendedName>
        <fullName evidence="3 11">Shikimate kinase</fullName>
        <shortName evidence="11">SK</shortName>
        <ecNumber evidence="3 11">2.7.1.71</ecNumber>
    </recommendedName>
</protein>
<evidence type="ECO:0000256" key="10">
    <source>
        <dbReference type="ARBA" id="ARBA00048567"/>
    </source>
</evidence>
<keyword evidence="6 11" id="KW-0547">Nucleotide-binding</keyword>
<dbReference type="PANTHER" id="PTHR21087:SF16">
    <property type="entry name" value="SHIKIMATE KINASE 1, CHLOROPLASTIC"/>
    <property type="match status" value="1"/>
</dbReference>
<dbReference type="GO" id="GO:0005524">
    <property type="term" value="F:ATP binding"/>
    <property type="evidence" value="ECO:0007669"/>
    <property type="project" value="UniProtKB-UniRule"/>
</dbReference>
<keyword evidence="13" id="KW-1185">Reference proteome</keyword>
<evidence type="ECO:0000256" key="4">
    <source>
        <dbReference type="ARBA" id="ARBA00022605"/>
    </source>
</evidence>
<dbReference type="GO" id="GO:0009073">
    <property type="term" value="P:aromatic amino acid family biosynthetic process"/>
    <property type="evidence" value="ECO:0007669"/>
    <property type="project" value="UniProtKB-KW"/>
</dbReference>
<feature type="binding site" evidence="11">
    <location>
        <position position="80"/>
    </location>
    <ligand>
        <name>substrate</name>
    </ligand>
</feature>
<evidence type="ECO:0000256" key="7">
    <source>
        <dbReference type="ARBA" id="ARBA00022777"/>
    </source>
</evidence>
<keyword evidence="5 11" id="KW-0808">Transferase</keyword>
<comment type="subunit">
    <text evidence="11">Monomer.</text>
</comment>
<reference evidence="12" key="1">
    <citation type="submission" date="2021-01" db="EMBL/GenBank/DDBJ databases">
        <title>Whole genome shotgun sequence of Virgisporangium ochraceum NBRC 16418.</title>
        <authorList>
            <person name="Komaki H."/>
            <person name="Tamura T."/>
        </authorList>
    </citation>
    <scope>NUCLEOTIDE SEQUENCE</scope>
    <source>
        <strain evidence="12">NBRC 16418</strain>
    </source>
</reference>
<dbReference type="EMBL" id="BOPH01000131">
    <property type="protein sequence ID" value="GIJ74211.1"/>
    <property type="molecule type" value="Genomic_DNA"/>
</dbReference>
<accession>A0A8J4A7D1</accession>
<keyword evidence="8 11" id="KW-0067">ATP-binding</keyword>
<keyword evidence="11" id="KW-0460">Magnesium</keyword>
<proteinExistence type="inferred from homology"/>
<dbReference type="Pfam" id="PF01202">
    <property type="entry name" value="SKI"/>
    <property type="match status" value="1"/>
</dbReference>
<feature type="binding site" evidence="11">
    <location>
        <begin position="12"/>
        <end position="17"/>
    </location>
    <ligand>
        <name>ATP</name>
        <dbReference type="ChEBI" id="CHEBI:30616"/>
    </ligand>
</feature>
<comment type="cofactor">
    <cofactor evidence="11">
        <name>Mg(2+)</name>
        <dbReference type="ChEBI" id="CHEBI:18420"/>
    </cofactor>
    <text evidence="11">Binds 1 Mg(2+) ion per subunit.</text>
</comment>
<evidence type="ECO:0000256" key="5">
    <source>
        <dbReference type="ARBA" id="ARBA00022679"/>
    </source>
</evidence>
<name>A0A8J4A7D1_9ACTN</name>
<dbReference type="Gene3D" id="3.40.50.300">
    <property type="entry name" value="P-loop containing nucleotide triphosphate hydrolases"/>
    <property type="match status" value="1"/>
</dbReference>
<comment type="catalytic activity">
    <reaction evidence="10 11">
        <text>shikimate + ATP = 3-phosphoshikimate + ADP + H(+)</text>
        <dbReference type="Rhea" id="RHEA:13121"/>
        <dbReference type="ChEBI" id="CHEBI:15378"/>
        <dbReference type="ChEBI" id="CHEBI:30616"/>
        <dbReference type="ChEBI" id="CHEBI:36208"/>
        <dbReference type="ChEBI" id="CHEBI:145989"/>
        <dbReference type="ChEBI" id="CHEBI:456216"/>
        <dbReference type="EC" id="2.7.1.71"/>
    </reaction>
</comment>
<sequence>MSPAVVLVGVMGAGKSTVGQLLAERLGKPLRDTDDDIVATAGKPISDIFVDEGEDHFRALERAAVAKALDEHDGVLALGGGAILAPETRELLKGHRVVYLEVGLADAVGRVGLGVGRPLLAINPRATLKHLIDQRRPLYAEVATITVATDGRTPEDLAEEILKQLKTADLSPREAT</sequence>
<dbReference type="InterPro" id="IPR000623">
    <property type="entry name" value="Shikimate_kinase/TSH1"/>
</dbReference>
<dbReference type="PRINTS" id="PR01100">
    <property type="entry name" value="SHIKIMTKNASE"/>
</dbReference>
<dbReference type="GO" id="GO:0000287">
    <property type="term" value="F:magnesium ion binding"/>
    <property type="evidence" value="ECO:0007669"/>
    <property type="project" value="UniProtKB-UniRule"/>
</dbReference>
<keyword evidence="7 11" id="KW-0418">Kinase</keyword>
<evidence type="ECO:0000313" key="12">
    <source>
        <dbReference type="EMBL" id="GIJ74211.1"/>
    </source>
</evidence>
<evidence type="ECO:0000256" key="3">
    <source>
        <dbReference type="ARBA" id="ARBA00012154"/>
    </source>
</evidence>
<feature type="binding site" evidence="11">
    <location>
        <position position="16"/>
    </location>
    <ligand>
        <name>Mg(2+)</name>
        <dbReference type="ChEBI" id="CHEBI:18420"/>
    </ligand>
</feature>
<dbReference type="InterPro" id="IPR023000">
    <property type="entry name" value="Shikimate_kinase_CS"/>
</dbReference>
<dbReference type="GO" id="GO:0009423">
    <property type="term" value="P:chorismate biosynthetic process"/>
    <property type="evidence" value="ECO:0007669"/>
    <property type="project" value="UniProtKB-UniRule"/>
</dbReference>
<comment type="similarity">
    <text evidence="2 11">Belongs to the shikimate kinase family.</text>
</comment>
<dbReference type="CDD" id="cd00464">
    <property type="entry name" value="SK"/>
    <property type="match status" value="1"/>
</dbReference>
<evidence type="ECO:0000256" key="1">
    <source>
        <dbReference type="ARBA" id="ARBA00004842"/>
    </source>
</evidence>
<keyword evidence="11" id="KW-0963">Cytoplasm</keyword>
<comment type="pathway">
    <text evidence="1 11">Metabolic intermediate biosynthesis; chorismate biosynthesis; chorismate from D-erythrose 4-phosphate and phosphoenolpyruvate: step 5/7.</text>
</comment>
<evidence type="ECO:0000313" key="13">
    <source>
        <dbReference type="Proteomes" id="UP000635606"/>
    </source>
</evidence>
<feature type="binding site" evidence="11">
    <location>
        <position position="152"/>
    </location>
    <ligand>
        <name>ATP</name>
        <dbReference type="ChEBI" id="CHEBI:30616"/>
    </ligand>
</feature>
<dbReference type="SUPFAM" id="SSF52540">
    <property type="entry name" value="P-loop containing nucleoside triphosphate hydrolases"/>
    <property type="match status" value="1"/>
</dbReference>
<evidence type="ECO:0000256" key="11">
    <source>
        <dbReference type="HAMAP-Rule" id="MF_00109"/>
    </source>
</evidence>
<dbReference type="InterPro" id="IPR031322">
    <property type="entry name" value="Shikimate/glucono_kinase"/>
</dbReference>
<dbReference type="Proteomes" id="UP000635606">
    <property type="component" value="Unassembled WGS sequence"/>
</dbReference>
<dbReference type="InterPro" id="IPR027417">
    <property type="entry name" value="P-loop_NTPase"/>
</dbReference>
<dbReference type="RefSeq" id="WP_203934013.1">
    <property type="nucleotide sequence ID" value="NZ_BOPH01000131.1"/>
</dbReference>